<dbReference type="EMBL" id="JH993107">
    <property type="protein sequence ID" value="EKX34541.1"/>
    <property type="molecule type" value="Genomic_DNA"/>
</dbReference>
<name>L1IE43_GUITC</name>
<dbReference type="GeneID" id="17291292"/>
<evidence type="ECO:0000256" key="1">
    <source>
        <dbReference type="SAM" id="Phobius"/>
    </source>
</evidence>
<keyword evidence="1" id="KW-0812">Transmembrane</keyword>
<evidence type="ECO:0000313" key="2">
    <source>
        <dbReference type="EMBL" id="EKX34541.1"/>
    </source>
</evidence>
<reference evidence="3" key="3">
    <citation type="submission" date="2015-06" db="UniProtKB">
        <authorList>
            <consortium name="EnsemblProtists"/>
        </authorList>
    </citation>
    <scope>IDENTIFICATION</scope>
</reference>
<keyword evidence="1" id="KW-0472">Membrane</keyword>
<feature type="transmembrane region" description="Helical" evidence="1">
    <location>
        <begin position="88"/>
        <end position="107"/>
    </location>
</feature>
<dbReference type="KEGG" id="gtt:GUITHDRAFT_147151"/>
<proteinExistence type="predicted"/>
<sequence>MEGGMELVLGNHLVKLRTRTKLRKSRVAEGQVPRLLASKHCERLSRGSFIAMVAHHGSSRAEQEESTYGVFEPEASGAPWRKSSSSRLIMAVMALGLCGMIVVGMILHAPYLQTSLLGGSVDLFDVSAADRHRARGQAVEMSLADVPEEGQHVVHLNVPLKDVTGLRVGSTMKGKTAMLASGGTTPINVKDFTGKVRSLQMITVQGKIQSDVLGEPDEGVVSVKLLTDQYVAPGTTVTGMVAGKVFKGVVTKAPSLENRLDEAEKRMREMAPPVCDEICKLEKEIEKTQRRIKDYKDSRHLRKEADALEKRMDALEKPRPPPETVAILGNWAGFKFELPDGPDTYVPRLENIADRMDSIPKGEDKEVL</sequence>
<keyword evidence="1" id="KW-1133">Transmembrane helix</keyword>
<dbReference type="RefSeq" id="XP_005821521.1">
    <property type="nucleotide sequence ID" value="XM_005821464.1"/>
</dbReference>
<dbReference type="Proteomes" id="UP000011087">
    <property type="component" value="Unassembled WGS sequence"/>
</dbReference>
<dbReference type="AlphaFoldDB" id="L1IE43"/>
<dbReference type="PaxDb" id="55529-EKX34541"/>
<reference evidence="2 4" key="1">
    <citation type="journal article" date="2012" name="Nature">
        <title>Algal genomes reveal evolutionary mosaicism and the fate of nucleomorphs.</title>
        <authorList>
            <consortium name="DOE Joint Genome Institute"/>
            <person name="Curtis B.A."/>
            <person name="Tanifuji G."/>
            <person name="Burki F."/>
            <person name="Gruber A."/>
            <person name="Irimia M."/>
            <person name="Maruyama S."/>
            <person name="Arias M.C."/>
            <person name="Ball S.G."/>
            <person name="Gile G.H."/>
            <person name="Hirakawa Y."/>
            <person name="Hopkins J.F."/>
            <person name="Kuo A."/>
            <person name="Rensing S.A."/>
            <person name="Schmutz J."/>
            <person name="Symeonidi A."/>
            <person name="Elias M."/>
            <person name="Eveleigh R.J."/>
            <person name="Herman E.K."/>
            <person name="Klute M.J."/>
            <person name="Nakayama T."/>
            <person name="Obornik M."/>
            <person name="Reyes-Prieto A."/>
            <person name="Armbrust E.V."/>
            <person name="Aves S.J."/>
            <person name="Beiko R.G."/>
            <person name="Coutinho P."/>
            <person name="Dacks J.B."/>
            <person name="Durnford D.G."/>
            <person name="Fast N.M."/>
            <person name="Green B.R."/>
            <person name="Grisdale C.J."/>
            <person name="Hempel F."/>
            <person name="Henrissat B."/>
            <person name="Hoppner M.P."/>
            <person name="Ishida K."/>
            <person name="Kim E."/>
            <person name="Koreny L."/>
            <person name="Kroth P.G."/>
            <person name="Liu Y."/>
            <person name="Malik S.B."/>
            <person name="Maier U.G."/>
            <person name="McRose D."/>
            <person name="Mock T."/>
            <person name="Neilson J.A."/>
            <person name="Onodera N.T."/>
            <person name="Poole A.M."/>
            <person name="Pritham E.J."/>
            <person name="Richards T.A."/>
            <person name="Rocap G."/>
            <person name="Roy S.W."/>
            <person name="Sarai C."/>
            <person name="Schaack S."/>
            <person name="Shirato S."/>
            <person name="Slamovits C.H."/>
            <person name="Spencer D.F."/>
            <person name="Suzuki S."/>
            <person name="Worden A.Z."/>
            <person name="Zauner S."/>
            <person name="Barry K."/>
            <person name="Bell C."/>
            <person name="Bharti A.K."/>
            <person name="Crow J.A."/>
            <person name="Grimwood J."/>
            <person name="Kramer R."/>
            <person name="Lindquist E."/>
            <person name="Lucas S."/>
            <person name="Salamov A."/>
            <person name="McFadden G.I."/>
            <person name="Lane C.E."/>
            <person name="Keeling P.J."/>
            <person name="Gray M.W."/>
            <person name="Grigoriev I.V."/>
            <person name="Archibald J.M."/>
        </authorList>
    </citation>
    <scope>NUCLEOTIDE SEQUENCE</scope>
    <source>
        <strain evidence="2 4">CCMP2712</strain>
    </source>
</reference>
<evidence type="ECO:0000313" key="3">
    <source>
        <dbReference type="EnsemblProtists" id="EKX34541"/>
    </source>
</evidence>
<dbReference type="HOGENOM" id="CLU_753239_0_0_1"/>
<organism evidence="2">
    <name type="scientific">Guillardia theta (strain CCMP2712)</name>
    <name type="common">Cryptophyte</name>
    <dbReference type="NCBI Taxonomy" id="905079"/>
    <lineage>
        <taxon>Eukaryota</taxon>
        <taxon>Cryptophyceae</taxon>
        <taxon>Pyrenomonadales</taxon>
        <taxon>Geminigeraceae</taxon>
        <taxon>Guillardia</taxon>
    </lineage>
</organism>
<dbReference type="EnsemblProtists" id="EKX34541">
    <property type="protein sequence ID" value="EKX34541"/>
    <property type="gene ID" value="GUITHDRAFT_147151"/>
</dbReference>
<protein>
    <submittedName>
        <fullName evidence="2 3">Uncharacterized protein</fullName>
    </submittedName>
</protein>
<reference evidence="4" key="2">
    <citation type="submission" date="2012-11" db="EMBL/GenBank/DDBJ databases">
        <authorList>
            <person name="Kuo A."/>
            <person name="Curtis B.A."/>
            <person name="Tanifuji G."/>
            <person name="Burki F."/>
            <person name="Gruber A."/>
            <person name="Irimia M."/>
            <person name="Maruyama S."/>
            <person name="Arias M.C."/>
            <person name="Ball S.G."/>
            <person name="Gile G.H."/>
            <person name="Hirakawa Y."/>
            <person name="Hopkins J.F."/>
            <person name="Rensing S.A."/>
            <person name="Schmutz J."/>
            <person name="Symeonidi A."/>
            <person name="Elias M."/>
            <person name="Eveleigh R.J."/>
            <person name="Herman E.K."/>
            <person name="Klute M.J."/>
            <person name="Nakayama T."/>
            <person name="Obornik M."/>
            <person name="Reyes-Prieto A."/>
            <person name="Armbrust E.V."/>
            <person name="Aves S.J."/>
            <person name="Beiko R.G."/>
            <person name="Coutinho P."/>
            <person name="Dacks J.B."/>
            <person name="Durnford D.G."/>
            <person name="Fast N.M."/>
            <person name="Green B.R."/>
            <person name="Grisdale C."/>
            <person name="Hempe F."/>
            <person name="Henrissat B."/>
            <person name="Hoppner M.P."/>
            <person name="Ishida K.-I."/>
            <person name="Kim E."/>
            <person name="Koreny L."/>
            <person name="Kroth P.G."/>
            <person name="Liu Y."/>
            <person name="Malik S.-B."/>
            <person name="Maier U.G."/>
            <person name="McRose D."/>
            <person name="Mock T."/>
            <person name="Neilson J.A."/>
            <person name="Onodera N.T."/>
            <person name="Poole A.M."/>
            <person name="Pritham E.J."/>
            <person name="Richards T.A."/>
            <person name="Rocap G."/>
            <person name="Roy S.W."/>
            <person name="Sarai C."/>
            <person name="Schaack S."/>
            <person name="Shirato S."/>
            <person name="Slamovits C.H."/>
            <person name="Spencer D.F."/>
            <person name="Suzuki S."/>
            <person name="Worden A.Z."/>
            <person name="Zauner S."/>
            <person name="Barry K."/>
            <person name="Bell C."/>
            <person name="Bharti A.K."/>
            <person name="Crow J.A."/>
            <person name="Grimwood J."/>
            <person name="Kramer R."/>
            <person name="Lindquist E."/>
            <person name="Lucas S."/>
            <person name="Salamov A."/>
            <person name="McFadden G.I."/>
            <person name="Lane C.E."/>
            <person name="Keeling P.J."/>
            <person name="Gray M.W."/>
            <person name="Grigoriev I.V."/>
            <person name="Archibald J.M."/>
        </authorList>
    </citation>
    <scope>NUCLEOTIDE SEQUENCE</scope>
    <source>
        <strain evidence="4">CCMP2712</strain>
    </source>
</reference>
<evidence type="ECO:0000313" key="4">
    <source>
        <dbReference type="Proteomes" id="UP000011087"/>
    </source>
</evidence>
<accession>L1IE43</accession>
<dbReference type="OrthoDB" id="10521608at2759"/>
<gene>
    <name evidence="2" type="ORF">GUITHDRAFT_147151</name>
</gene>
<keyword evidence="4" id="KW-1185">Reference proteome</keyword>